<keyword evidence="1" id="KW-1185">Reference proteome</keyword>
<reference evidence="2" key="2">
    <citation type="submission" date="2025-08" db="UniProtKB">
        <authorList>
            <consortium name="RefSeq"/>
        </authorList>
    </citation>
    <scope>IDENTIFICATION</scope>
    <source>
        <tissue evidence="2">Leaf</tissue>
    </source>
</reference>
<evidence type="ECO:0000313" key="2">
    <source>
        <dbReference type="RefSeq" id="XP_075095313.1"/>
    </source>
</evidence>
<organism evidence="1 2">
    <name type="scientific">Nicotiana tabacum</name>
    <name type="common">Common tobacco</name>
    <dbReference type="NCBI Taxonomy" id="4097"/>
    <lineage>
        <taxon>Eukaryota</taxon>
        <taxon>Viridiplantae</taxon>
        <taxon>Streptophyta</taxon>
        <taxon>Embryophyta</taxon>
        <taxon>Tracheophyta</taxon>
        <taxon>Spermatophyta</taxon>
        <taxon>Magnoliopsida</taxon>
        <taxon>eudicotyledons</taxon>
        <taxon>Gunneridae</taxon>
        <taxon>Pentapetalae</taxon>
        <taxon>asterids</taxon>
        <taxon>lamiids</taxon>
        <taxon>Solanales</taxon>
        <taxon>Solanaceae</taxon>
        <taxon>Nicotianoideae</taxon>
        <taxon>Nicotianeae</taxon>
        <taxon>Nicotiana</taxon>
    </lineage>
</organism>
<evidence type="ECO:0000313" key="1">
    <source>
        <dbReference type="Proteomes" id="UP000790787"/>
    </source>
</evidence>
<proteinExistence type="predicted"/>
<gene>
    <name evidence="2" type="primary">LOC142173590</name>
</gene>
<reference evidence="1" key="1">
    <citation type="journal article" date="2014" name="Nat. Commun.">
        <title>The tobacco genome sequence and its comparison with those of tomato and potato.</title>
        <authorList>
            <person name="Sierro N."/>
            <person name="Battey J.N."/>
            <person name="Ouadi S."/>
            <person name="Bakaher N."/>
            <person name="Bovet L."/>
            <person name="Willig A."/>
            <person name="Goepfert S."/>
            <person name="Peitsch M.C."/>
            <person name="Ivanov N.V."/>
        </authorList>
    </citation>
    <scope>NUCLEOTIDE SEQUENCE [LARGE SCALE GENOMIC DNA]</scope>
</reference>
<dbReference type="Proteomes" id="UP000790787">
    <property type="component" value="Chromosome 19"/>
</dbReference>
<protein>
    <submittedName>
        <fullName evidence="2">Uncharacterized protein LOC142173590</fullName>
    </submittedName>
</protein>
<name>A0AC58TDL3_TOBAC</name>
<accession>A0AC58TDL3</accession>
<sequence length="397" mass="46702">MRGINKRYKQKELAKYLKENIIKIAELVETRVKEHRAQAVYNKIVPCWGFENNYSHVHNGRIWLIWDTNAYKIEVLKKEAQIIYYQCPMMIATNVREPRIRTAFKFFNVWATHENFLLLVEENWKQKFHLHKMRNILLKQKELRENLKRLNEIEFKGVATRIIQAKEDLQEIQLKIRHQYSDELAMEEKKIICQLEKLSMIEESAVQQKARARWIKLGDANTNYFSAVIKDRKQKKQILELESQEGGRLTETRDIKMEIIQFYKSLMGSALHNMTAVSKTITRNGNVLNHTQQLQICEDMTEEEIYLGLQSIGDDKAPGVDGYNIVFYKRAWPVIKSEISEAVQDFFRTSKIYKGINCTSVTLILKVANLATIKEYRPFSCCTVLYKIITKILASRI</sequence>
<dbReference type="RefSeq" id="XP_075095313.1">
    <property type="nucleotide sequence ID" value="XM_075239212.1"/>
</dbReference>